<sequence>MDRIKELIEEYLYQVIGGMIIVCVGLMIGLFLALHSDNHQSAEHNSLTTDLNSQSSSTPSEPDQNQIVETSSESDQTTNVNHGDHKQIYVDVKGAVKNPGVYQVKSNMRMCDAVDLAGGFNSSADRKQVNLAKRLVDQQVVYIPIRGEIKGNQFKIGDGKTVTTDNSDEDEQSDVAENDNSDSNQVNLNTADKSKLQDLNGIGEKKADQILAYRQSHGKFKSIDEIKNVPGFGDKTFVNLKSSICV</sequence>
<dbReference type="EMBL" id="CP168151">
    <property type="protein sequence ID" value="XFD39316.1"/>
    <property type="molecule type" value="Genomic_DNA"/>
</dbReference>
<keyword evidence="2" id="KW-1185">Reference proteome</keyword>
<reference evidence="1" key="1">
    <citation type="submission" date="2024-08" db="EMBL/GenBank/DDBJ databases">
        <title>Lentilactobacillus sp. nov., isolated from tree bark.</title>
        <authorList>
            <person name="Phuengjayaem S."/>
            <person name="Tanasupawat S."/>
        </authorList>
    </citation>
    <scope>NUCLEOTIDE SEQUENCE</scope>
    <source>
        <strain evidence="1">SPB1-3</strain>
    </source>
</reference>
<name>A0ACD5DDL4_9LACO</name>
<organism evidence="1 2">
    <name type="scientific">Lentilactobacillus terminaliae</name>
    <dbReference type="NCBI Taxonomy" id="3003483"/>
    <lineage>
        <taxon>Bacteria</taxon>
        <taxon>Bacillati</taxon>
        <taxon>Bacillota</taxon>
        <taxon>Bacilli</taxon>
        <taxon>Lactobacillales</taxon>
        <taxon>Lactobacillaceae</taxon>
        <taxon>Lentilactobacillus</taxon>
    </lineage>
</organism>
<protein>
    <submittedName>
        <fullName evidence="1">Helix-hairpin-helix domain-containing protein</fullName>
    </submittedName>
</protein>
<proteinExistence type="predicted"/>
<accession>A0ACD5DDL4</accession>
<gene>
    <name evidence="1" type="ORF">O0236_007795</name>
</gene>
<dbReference type="Proteomes" id="UP001149860">
    <property type="component" value="Chromosome"/>
</dbReference>
<evidence type="ECO:0000313" key="2">
    <source>
        <dbReference type="Proteomes" id="UP001149860"/>
    </source>
</evidence>
<evidence type="ECO:0000313" key="1">
    <source>
        <dbReference type="EMBL" id="XFD39316.1"/>
    </source>
</evidence>